<feature type="region of interest" description="Disordered" evidence="5">
    <location>
        <begin position="1"/>
        <end position="29"/>
    </location>
</feature>
<dbReference type="InterPro" id="IPR052111">
    <property type="entry name" value="Spermatogenesis_Ciliary_MAP"/>
</dbReference>
<keyword evidence="8" id="KW-1185">Reference proteome</keyword>
<dbReference type="SUPFAM" id="SSF47576">
    <property type="entry name" value="Calponin-homology domain, CH-domain"/>
    <property type="match status" value="1"/>
</dbReference>
<feature type="domain" description="Calponin-homology (CH)" evidence="6">
    <location>
        <begin position="81"/>
        <end position="185"/>
    </location>
</feature>
<evidence type="ECO:0000256" key="2">
    <source>
        <dbReference type="ARBA" id="ARBA00023242"/>
    </source>
</evidence>
<dbReference type="InterPro" id="IPR001715">
    <property type="entry name" value="CH_dom"/>
</dbReference>
<evidence type="ECO:0000256" key="5">
    <source>
        <dbReference type="SAM" id="MobiDB-lite"/>
    </source>
</evidence>
<dbReference type="Proteomes" id="UP001178461">
    <property type="component" value="Chromosome 9"/>
</dbReference>
<sequence length="341" mass="38773">MCIWSTSKQQPPPPSLTQNTRFLATNSPAPRRSDAGAVAVLLFKNRAAATVAVATAVMVLEGAREGKLPLLMSYSTSPRRAGLPRTVLRWLQSLDLSFSPTHFRRDFSNGYLIAEIFSWYYPEDIQMRSFENGTSLPVKLSNWSQLGKFFAKRNLHPIRELIDGTIHCKPGAAEIFLQDIYTMLTNRRIKHIQDEEIDFTDSNYQDKLPMVARSTASRAIKTNIKLTEIMVEPNIQKNRQKVNAIINMHMQRRQLEREQVPERFGIKKTLGERAIRRPSMIVPSVSTVKIQKEKSIPVPSVASTEIRGKMGVHFKTVQVKQAEMPFRCELNSGTLNHLKEL</sequence>
<dbReference type="InterPro" id="IPR010441">
    <property type="entry name" value="CH_2"/>
</dbReference>
<dbReference type="FunFam" id="1.10.418.10:FF:000061">
    <property type="entry name" value="Spermatogenesis associated 4"/>
    <property type="match status" value="1"/>
</dbReference>
<comment type="function">
    <text evidence="3">May play a role in apoptosis regulation.</text>
</comment>
<evidence type="ECO:0000256" key="1">
    <source>
        <dbReference type="ARBA" id="ARBA00004123"/>
    </source>
</evidence>
<reference evidence="7" key="1">
    <citation type="submission" date="2022-12" db="EMBL/GenBank/DDBJ databases">
        <authorList>
            <person name="Alioto T."/>
            <person name="Alioto T."/>
            <person name="Gomez Garrido J."/>
        </authorList>
    </citation>
    <scope>NUCLEOTIDE SEQUENCE</scope>
</reference>
<name>A0AA35KUS4_9SAUR</name>
<dbReference type="Pfam" id="PF06294">
    <property type="entry name" value="CH_2"/>
    <property type="match status" value="1"/>
</dbReference>
<accession>A0AA35KUS4</accession>
<dbReference type="GO" id="GO:0005930">
    <property type="term" value="C:axoneme"/>
    <property type="evidence" value="ECO:0007669"/>
    <property type="project" value="TreeGrafter"/>
</dbReference>
<dbReference type="EMBL" id="OX395134">
    <property type="protein sequence ID" value="CAI5784069.1"/>
    <property type="molecule type" value="Genomic_DNA"/>
</dbReference>
<keyword evidence="2" id="KW-0539">Nucleus</keyword>
<dbReference type="Gene3D" id="1.10.418.10">
    <property type="entry name" value="Calponin-like domain"/>
    <property type="match status" value="1"/>
</dbReference>
<evidence type="ECO:0000259" key="6">
    <source>
        <dbReference type="PROSITE" id="PS50021"/>
    </source>
</evidence>
<evidence type="ECO:0000256" key="3">
    <source>
        <dbReference type="ARBA" id="ARBA00058372"/>
    </source>
</evidence>
<evidence type="ECO:0000313" key="8">
    <source>
        <dbReference type="Proteomes" id="UP001178461"/>
    </source>
</evidence>
<gene>
    <name evidence="7" type="ORF">PODLI_1B016250</name>
</gene>
<protein>
    <recommendedName>
        <fullName evidence="4">Spermatogenesis-associated protein 4</fullName>
    </recommendedName>
</protein>
<organism evidence="7 8">
    <name type="scientific">Podarcis lilfordi</name>
    <name type="common">Lilford's wall lizard</name>
    <dbReference type="NCBI Taxonomy" id="74358"/>
    <lineage>
        <taxon>Eukaryota</taxon>
        <taxon>Metazoa</taxon>
        <taxon>Chordata</taxon>
        <taxon>Craniata</taxon>
        <taxon>Vertebrata</taxon>
        <taxon>Euteleostomi</taxon>
        <taxon>Lepidosauria</taxon>
        <taxon>Squamata</taxon>
        <taxon>Bifurcata</taxon>
        <taxon>Unidentata</taxon>
        <taxon>Episquamata</taxon>
        <taxon>Laterata</taxon>
        <taxon>Lacertibaenia</taxon>
        <taxon>Lacertidae</taxon>
        <taxon>Podarcis</taxon>
    </lineage>
</organism>
<dbReference type="PANTHER" id="PTHR12509:SF8">
    <property type="entry name" value="SPERMATOGENESIS-ASSOCIATED PROTEIN 4"/>
    <property type="match status" value="1"/>
</dbReference>
<evidence type="ECO:0000256" key="4">
    <source>
        <dbReference type="ARBA" id="ARBA00071322"/>
    </source>
</evidence>
<dbReference type="PANTHER" id="PTHR12509">
    <property type="entry name" value="SPERMATOGENESIS-ASSOCIATED 4-RELATED"/>
    <property type="match status" value="1"/>
</dbReference>
<proteinExistence type="predicted"/>
<dbReference type="PROSITE" id="PS50021">
    <property type="entry name" value="CH"/>
    <property type="match status" value="1"/>
</dbReference>
<comment type="subcellular location">
    <subcellularLocation>
        <location evidence="1">Nucleus</location>
    </subcellularLocation>
</comment>
<dbReference type="GO" id="GO:0008017">
    <property type="term" value="F:microtubule binding"/>
    <property type="evidence" value="ECO:0007669"/>
    <property type="project" value="TreeGrafter"/>
</dbReference>
<evidence type="ECO:0000313" key="7">
    <source>
        <dbReference type="EMBL" id="CAI5784069.1"/>
    </source>
</evidence>
<dbReference type="GO" id="GO:0005634">
    <property type="term" value="C:nucleus"/>
    <property type="evidence" value="ECO:0007669"/>
    <property type="project" value="UniProtKB-SubCell"/>
</dbReference>
<dbReference type="InterPro" id="IPR036872">
    <property type="entry name" value="CH_dom_sf"/>
</dbReference>
<feature type="compositionally biased region" description="Polar residues" evidence="5">
    <location>
        <begin position="16"/>
        <end position="28"/>
    </location>
</feature>
<dbReference type="GO" id="GO:0051493">
    <property type="term" value="P:regulation of cytoskeleton organization"/>
    <property type="evidence" value="ECO:0007669"/>
    <property type="project" value="TreeGrafter"/>
</dbReference>
<dbReference type="AlphaFoldDB" id="A0AA35KUS4"/>